<dbReference type="GO" id="GO:0015940">
    <property type="term" value="P:pantothenate biosynthetic process"/>
    <property type="evidence" value="ECO:0007669"/>
    <property type="project" value="InterPro"/>
</dbReference>
<evidence type="ECO:0000313" key="8">
    <source>
        <dbReference type="EMBL" id="KAK1751999.1"/>
    </source>
</evidence>
<accession>A0AAJ0B773</accession>
<evidence type="ECO:0000259" key="6">
    <source>
        <dbReference type="Pfam" id="PF02558"/>
    </source>
</evidence>
<organism evidence="8 9">
    <name type="scientific">Echria macrotheca</name>
    <dbReference type="NCBI Taxonomy" id="438768"/>
    <lineage>
        <taxon>Eukaryota</taxon>
        <taxon>Fungi</taxon>
        <taxon>Dikarya</taxon>
        <taxon>Ascomycota</taxon>
        <taxon>Pezizomycotina</taxon>
        <taxon>Sordariomycetes</taxon>
        <taxon>Sordariomycetidae</taxon>
        <taxon>Sordariales</taxon>
        <taxon>Schizotheciaceae</taxon>
        <taxon>Echria</taxon>
    </lineage>
</organism>
<evidence type="ECO:0000259" key="7">
    <source>
        <dbReference type="Pfam" id="PF08546"/>
    </source>
</evidence>
<gene>
    <name evidence="8" type="ORF">QBC47DRAFT_389434</name>
</gene>
<dbReference type="InterPro" id="IPR036291">
    <property type="entry name" value="NAD(P)-bd_dom_sf"/>
</dbReference>
<evidence type="ECO:0000256" key="3">
    <source>
        <dbReference type="ARBA" id="ARBA00022857"/>
    </source>
</evidence>
<dbReference type="Gene3D" id="3.40.50.720">
    <property type="entry name" value="NAD(P)-binding Rossmann-like Domain"/>
    <property type="match status" value="1"/>
</dbReference>
<reference evidence="8" key="1">
    <citation type="submission" date="2023-06" db="EMBL/GenBank/DDBJ databases">
        <title>Genome-scale phylogeny and comparative genomics of the fungal order Sordariales.</title>
        <authorList>
            <consortium name="Lawrence Berkeley National Laboratory"/>
            <person name="Hensen N."/>
            <person name="Bonometti L."/>
            <person name="Westerberg I."/>
            <person name="Brannstrom I.O."/>
            <person name="Guillou S."/>
            <person name="Cros-Aarteil S."/>
            <person name="Calhoun S."/>
            <person name="Haridas S."/>
            <person name="Kuo A."/>
            <person name="Mondo S."/>
            <person name="Pangilinan J."/>
            <person name="Riley R."/>
            <person name="Labutti K."/>
            <person name="Andreopoulos B."/>
            <person name="Lipzen A."/>
            <person name="Chen C."/>
            <person name="Yanf M."/>
            <person name="Daum C."/>
            <person name="Ng V."/>
            <person name="Clum A."/>
            <person name="Steindorff A."/>
            <person name="Ohm R."/>
            <person name="Martin F."/>
            <person name="Silar P."/>
            <person name="Natvig D."/>
            <person name="Lalanne C."/>
            <person name="Gautier V."/>
            <person name="Ament-Velasquez S.L."/>
            <person name="Kruys A."/>
            <person name="Hutchinson M.I."/>
            <person name="Powell A.J."/>
            <person name="Barry K."/>
            <person name="Miller A.N."/>
            <person name="Grigoriev I.V."/>
            <person name="Debuchy R."/>
            <person name="Gladieux P."/>
            <person name="Thoren M.H."/>
            <person name="Johannesson H."/>
        </authorList>
    </citation>
    <scope>NUCLEOTIDE SEQUENCE</scope>
    <source>
        <strain evidence="8">PSN4</strain>
    </source>
</reference>
<keyword evidence="4" id="KW-0560">Oxidoreductase</keyword>
<dbReference type="GO" id="GO:0008677">
    <property type="term" value="F:2-dehydropantoate 2-reductase activity"/>
    <property type="evidence" value="ECO:0007669"/>
    <property type="project" value="UniProtKB-EC"/>
</dbReference>
<evidence type="ECO:0000256" key="5">
    <source>
        <dbReference type="ARBA" id="ARBA00032024"/>
    </source>
</evidence>
<protein>
    <recommendedName>
        <fullName evidence="2">2-dehydropantoate 2-reductase</fullName>
        <ecNumber evidence="2">1.1.1.169</ecNumber>
    </recommendedName>
    <alternativeName>
        <fullName evidence="5">Ketopantoate reductase</fullName>
    </alternativeName>
</protein>
<dbReference type="Pfam" id="PF08546">
    <property type="entry name" value="ApbA_C"/>
    <property type="match status" value="1"/>
</dbReference>
<dbReference type="SUPFAM" id="SSF48179">
    <property type="entry name" value="6-phosphogluconate dehydrogenase C-terminal domain-like"/>
    <property type="match status" value="1"/>
</dbReference>
<dbReference type="AlphaFoldDB" id="A0AAJ0B773"/>
<feature type="domain" description="Ketopantoate reductase C-terminal" evidence="7">
    <location>
        <begin position="219"/>
        <end position="347"/>
    </location>
</feature>
<dbReference type="PANTHER" id="PTHR43765">
    <property type="entry name" value="2-DEHYDROPANTOATE 2-REDUCTASE-RELATED"/>
    <property type="match status" value="1"/>
</dbReference>
<name>A0AAJ0B773_9PEZI</name>
<dbReference type="InterPro" id="IPR013752">
    <property type="entry name" value="KPA_reductase"/>
</dbReference>
<dbReference type="InterPro" id="IPR013328">
    <property type="entry name" value="6PGD_dom2"/>
</dbReference>
<dbReference type="GO" id="GO:0005739">
    <property type="term" value="C:mitochondrion"/>
    <property type="evidence" value="ECO:0007669"/>
    <property type="project" value="TreeGrafter"/>
</dbReference>
<evidence type="ECO:0000313" key="9">
    <source>
        <dbReference type="Proteomes" id="UP001239445"/>
    </source>
</evidence>
<feature type="domain" description="Ketopantoate reductase N-terminal" evidence="6">
    <location>
        <begin position="11"/>
        <end position="155"/>
    </location>
</feature>
<dbReference type="SUPFAM" id="SSF51735">
    <property type="entry name" value="NAD(P)-binding Rossmann-fold domains"/>
    <property type="match status" value="1"/>
</dbReference>
<dbReference type="InterPro" id="IPR013332">
    <property type="entry name" value="KPR_N"/>
</dbReference>
<keyword evidence="9" id="KW-1185">Reference proteome</keyword>
<dbReference type="Pfam" id="PF02558">
    <property type="entry name" value="ApbA"/>
    <property type="match status" value="1"/>
</dbReference>
<dbReference type="PANTHER" id="PTHR43765:SF2">
    <property type="entry name" value="2-DEHYDROPANTOATE 2-REDUCTASE"/>
    <property type="match status" value="1"/>
</dbReference>
<sequence length="370" mass="40409">MPVPGPFPKPIHILGIGNIGKLLAYALKQSRPSAPVTLLFHRPGLRSEWSAAGQSITYTTPSSPSPQKATGFDVELVSARSSAPHGTLPEIDNLIIATKTYATAAALNLIKPRLSRHGTILFVQNGWGTAASARRSVFSGPEWAGLKYWSAVSTAGVYTPSDGAQSSPRKGGGFSIVHAARGTLQLGPVHPLCQGENEMITRLVEADILNARVLSHDELQLAQLRKLMVNAMINPLTVVFNCKNGDLIEKPGRVALMRRLFDEAVPVLFALVHPGETEGLEEFATELWEHVWRVAHDVRENYSSMYQDVAAGRPTEIDFINGVFLREGRRRGIETPLNAVLVGLVKRGERVKDEDIERYFGVGDVRKGKL</sequence>
<dbReference type="GO" id="GO:0050661">
    <property type="term" value="F:NADP binding"/>
    <property type="evidence" value="ECO:0007669"/>
    <property type="project" value="TreeGrafter"/>
</dbReference>
<evidence type="ECO:0000256" key="1">
    <source>
        <dbReference type="ARBA" id="ARBA00007870"/>
    </source>
</evidence>
<dbReference type="InterPro" id="IPR050838">
    <property type="entry name" value="Ketopantoate_reductase"/>
</dbReference>
<dbReference type="InterPro" id="IPR008927">
    <property type="entry name" value="6-PGluconate_DH-like_C_sf"/>
</dbReference>
<dbReference type="Gene3D" id="1.10.1040.10">
    <property type="entry name" value="N-(1-d-carboxylethyl)-l-norvaline Dehydrogenase, domain 2"/>
    <property type="match status" value="1"/>
</dbReference>
<proteinExistence type="inferred from homology"/>
<comment type="similarity">
    <text evidence="1">Belongs to the ketopantoate reductase family.</text>
</comment>
<keyword evidence="3" id="KW-0521">NADP</keyword>
<dbReference type="Proteomes" id="UP001239445">
    <property type="component" value="Unassembled WGS sequence"/>
</dbReference>
<dbReference type="EC" id="1.1.1.169" evidence="2"/>
<evidence type="ECO:0000256" key="2">
    <source>
        <dbReference type="ARBA" id="ARBA00013014"/>
    </source>
</evidence>
<comment type="caution">
    <text evidence="8">The sequence shown here is derived from an EMBL/GenBank/DDBJ whole genome shotgun (WGS) entry which is preliminary data.</text>
</comment>
<dbReference type="NCBIfam" id="TIGR00745">
    <property type="entry name" value="apbA_panE"/>
    <property type="match status" value="1"/>
</dbReference>
<dbReference type="InterPro" id="IPR003710">
    <property type="entry name" value="ApbA"/>
</dbReference>
<evidence type="ECO:0000256" key="4">
    <source>
        <dbReference type="ARBA" id="ARBA00023002"/>
    </source>
</evidence>
<dbReference type="EMBL" id="MU839840">
    <property type="protein sequence ID" value="KAK1751999.1"/>
    <property type="molecule type" value="Genomic_DNA"/>
</dbReference>